<evidence type="ECO:0000313" key="1">
    <source>
        <dbReference type="EMBL" id="OWP50051.1"/>
    </source>
</evidence>
<name>A0A246F8U7_PSENT</name>
<dbReference type="AlphaFoldDB" id="A0A246F8U7"/>
<organism evidence="1 2">
    <name type="scientific">Pseudomonas nitroreducens</name>
    <dbReference type="NCBI Taxonomy" id="46680"/>
    <lineage>
        <taxon>Bacteria</taxon>
        <taxon>Pseudomonadati</taxon>
        <taxon>Pseudomonadota</taxon>
        <taxon>Gammaproteobacteria</taxon>
        <taxon>Pseudomonadales</taxon>
        <taxon>Pseudomonadaceae</taxon>
        <taxon>Pseudomonas</taxon>
    </lineage>
</organism>
<evidence type="ECO:0000313" key="2">
    <source>
        <dbReference type="Proteomes" id="UP000198145"/>
    </source>
</evidence>
<dbReference type="RefSeq" id="WP_088418878.1">
    <property type="nucleotide sequence ID" value="NZ_NJBA01000005.1"/>
</dbReference>
<comment type="caution">
    <text evidence="1">The sequence shown here is derived from an EMBL/GenBank/DDBJ whole genome shotgun (WGS) entry which is preliminary data.</text>
</comment>
<accession>A0A246F8U7</accession>
<dbReference type="Pfam" id="PF12244">
    <property type="entry name" value="DUF3606"/>
    <property type="match status" value="1"/>
</dbReference>
<gene>
    <name evidence="1" type="ORF">CEG18_16580</name>
</gene>
<dbReference type="EMBL" id="NJBA01000005">
    <property type="protein sequence ID" value="OWP50051.1"/>
    <property type="molecule type" value="Genomic_DNA"/>
</dbReference>
<protein>
    <submittedName>
        <fullName evidence="1">DUF3606 domain-containing protein</fullName>
    </submittedName>
</protein>
<reference evidence="1 2" key="1">
    <citation type="submission" date="2017-06" db="EMBL/GenBank/DDBJ databases">
        <title>Draft genome of Pseudomonas nitroreducens DF05.</title>
        <authorList>
            <person name="Iyer R."/>
        </authorList>
    </citation>
    <scope>NUCLEOTIDE SEQUENCE [LARGE SCALE GENOMIC DNA]</scope>
    <source>
        <strain evidence="1 2">DF05</strain>
    </source>
</reference>
<proteinExistence type="predicted"/>
<dbReference type="Proteomes" id="UP000198145">
    <property type="component" value="Unassembled WGS sequence"/>
</dbReference>
<sequence>MDNPEIRRPADASRINLNEDYERRYWAEAFGVSEQRLREAVQTVGVSAEAVRQFLLRHRD</sequence>
<dbReference type="InterPro" id="IPR022037">
    <property type="entry name" value="DUF3606"/>
</dbReference>